<evidence type="ECO:0000313" key="5">
    <source>
        <dbReference type="Proteomes" id="UP001515480"/>
    </source>
</evidence>
<feature type="compositionally biased region" description="Basic and acidic residues" evidence="1">
    <location>
        <begin position="823"/>
        <end position="833"/>
    </location>
</feature>
<proteinExistence type="predicted"/>
<feature type="transmembrane region" description="Helical" evidence="2">
    <location>
        <begin position="382"/>
        <end position="402"/>
    </location>
</feature>
<keyword evidence="2" id="KW-0812">Transmembrane</keyword>
<feature type="chain" id="PRO_5044217559" description="PDZ domain-containing protein" evidence="3">
    <location>
        <begin position="31"/>
        <end position="900"/>
    </location>
</feature>
<keyword evidence="2" id="KW-0472">Membrane</keyword>
<evidence type="ECO:0000256" key="1">
    <source>
        <dbReference type="SAM" id="MobiDB-lite"/>
    </source>
</evidence>
<evidence type="ECO:0000256" key="2">
    <source>
        <dbReference type="SAM" id="Phobius"/>
    </source>
</evidence>
<feature type="signal peptide" evidence="3">
    <location>
        <begin position="1"/>
        <end position="30"/>
    </location>
</feature>
<keyword evidence="3" id="KW-0732">Signal</keyword>
<dbReference type="AlphaFoldDB" id="A0AB34JCH9"/>
<feature type="region of interest" description="Disordered" evidence="1">
    <location>
        <begin position="823"/>
        <end position="848"/>
    </location>
</feature>
<keyword evidence="2" id="KW-1133">Transmembrane helix</keyword>
<evidence type="ECO:0008006" key="6">
    <source>
        <dbReference type="Google" id="ProtNLM"/>
    </source>
</evidence>
<dbReference type="InterPro" id="IPR036034">
    <property type="entry name" value="PDZ_sf"/>
</dbReference>
<name>A0AB34JCH9_PRYPA</name>
<dbReference type="SUPFAM" id="SSF50156">
    <property type="entry name" value="PDZ domain-like"/>
    <property type="match status" value="1"/>
</dbReference>
<dbReference type="Proteomes" id="UP001515480">
    <property type="component" value="Unassembled WGS sequence"/>
</dbReference>
<keyword evidence="5" id="KW-1185">Reference proteome</keyword>
<reference evidence="4 5" key="1">
    <citation type="journal article" date="2024" name="Science">
        <title>Giant polyketide synthase enzymes in the biosynthesis of giant marine polyether toxins.</title>
        <authorList>
            <person name="Fallon T.R."/>
            <person name="Shende V.V."/>
            <person name="Wierzbicki I.H."/>
            <person name="Pendleton A.L."/>
            <person name="Watervoot N.F."/>
            <person name="Auber R.P."/>
            <person name="Gonzalez D.J."/>
            <person name="Wisecaver J.H."/>
            <person name="Moore B.S."/>
        </authorList>
    </citation>
    <scope>NUCLEOTIDE SEQUENCE [LARGE SCALE GENOMIC DNA]</scope>
    <source>
        <strain evidence="4 5">12B1</strain>
    </source>
</reference>
<organism evidence="4 5">
    <name type="scientific">Prymnesium parvum</name>
    <name type="common">Toxic golden alga</name>
    <dbReference type="NCBI Taxonomy" id="97485"/>
    <lineage>
        <taxon>Eukaryota</taxon>
        <taxon>Haptista</taxon>
        <taxon>Haptophyta</taxon>
        <taxon>Prymnesiophyceae</taxon>
        <taxon>Prymnesiales</taxon>
        <taxon>Prymnesiaceae</taxon>
        <taxon>Prymnesium</taxon>
    </lineage>
</organism>
<accession>A0AB34JCH9</accession>
<dbReference type="EMBL" id="JBGBPQ010000010">
    <property type="protein sequence ID" value="KAL1518536.1"/>
    <property type="molecule type" value="Genomic_DNA"/>
</dbReference>
<evidence type="ECO:0000256" key="3">
    <source>
        <dbReference type="SAM" id="SignalP"/>
    </source>
</evidence>
<gene>
    <name evidence="4" type="ORF">AB1Y20_002825</name>
</gene>
<protein>
    <recommendedName>
        <fullName evidence="6">PDZ domain-containing protein</fullName>
    </recommendedName>
</protein>
<comment type="caution">
    <text evidence="4">The sequence shown here is derived from an EMBL/GenBank/DDBJ whole genome shotgun (WGS) entry which is preliminary data.</text>
</comment>
<sequence>MPSDPRPRSPEYSLCVRMVALFYLLPCVRGNDHYTGRGVDGPLRSCIVWLDQNGDCLQQPSEPTTVTSAGGFFNLTFGSPARFFLRPSDSCVDTHTGQQLSIQLSTPSTNERPVIISPLVSVAAALVDDAAQQSPPSTLSANEAAASVLASLGLPSGINLYSYDPFEHDDATTAHVLIATVQMGAIAHQLHVLEQGLPPPTIAPSPPSSVASQCASQGGSSISRIAVALGSGGLGALLSSTALLLGLPGVGRLSTASLNAVQQALYNSFLLIGESNVTQLTTAAGDGVTALQRAAAAAAHVAHGFVVEQLHLLMEGGNATSVGEALRMGSLRVQRDISAGALPITLPPSPPAAPPIFPVDSSGNAIGSGGGSSSSATRTVPWHIWVIVGVAIVVAVCIIGLFREKITQLVIVLFDPASWKRENVQQYMAAFFNPANWKRRQSVGMRAVHKGERASSSKGLGAKADANYRSFKTRVQLRALPKAQLVASPRAGDTGGADASKMLIQSTRGSCYQLSGSRVEKMGANTKTTPASSVKPLLYDASEPRQWGAGRKDASAGSHSTAFESDALSVSDGSHVVTGRVKGMEAPPWLELANKNAPRVVITVDMGRAMVLGIELDDHNWIGVVRENSPADLAGFRVGDVVISWQAEDLAGRRLSDVFHPAVQHVFEVLRTGPTATPRAGFAFPSLASEHTLVLVSQSVARSDLQMARAYWEQARALIEHGQTLDLEALSPMEIEQLQAELVEARADAALSQIFLDLCTGNEFVNPNPSRAERDAFEVIQTLHETIEEKVDVGHDKVDRLRKMPNDEYGRYVSELQRIKQQRQADREAELQRESPAAVQTGDSHDSLSELTLRLADDEYDAYTRELARINSLREADREAERLRQMQSGQSWEDRVSARL</sequence>
<evidence type="ECO:0000313" key="4">
    <source>
        <dbReference type="EMBL" id="KAL1518536.1"/>
    </source>
</evidence>